<dbReference type="InterPro" id="IPR009081">
    <property type="entry name" value="PP-bd_ACP"/>
</dbReference>
<sequence length="99" mass="10932">MTTETVSAAAVLADIAEMLRELLEEYGLDDAEIGLDTKFHDDLELESIDLVTLSGRLRDHYGDKVNFAEFIAERELDEIIALTVGELVDHVVGSLARKA</sequence>
<dbReference type="EMBL" id="NMQU01000010">
    <property type="protein sequence ID" value="OXM54748.1"/>
    <property type="molecule type" value="Genomic_DNA"/>
</dbReference>
<keyword evidence="3" id="KW-1185">Reference proteome</keyword>
<evidence type="ECO:0000259" key="1">
    <source>
        <dbReference type="PROSITE" id="PS50075"/>
    </source>
</evidence>
<organism evidence="2 3">
    <name type="scientific">Amycolatopsis alba DSM 44262</name>
    <dbReference type="NCBI Taxonomy" id="1125972"/>
    <lineage>
        <taxon>Bacteria</taxon>
        <taxon>Bacillati</taxon>
        <taxon>Actinomycetota</taxon>
        <taxon>Actinomycetes</taxon>
        <taxon>Pseudonocardiales</taxon>
        <taxon>Pseudonocardiaceae</taxon>
        <taxon>Amycolatopsis</taxon>
    </lineage>
</organism>
<dbReference type="Gene3D" id="1.10.1200.10">
    <property type="entry name" value="ACP-like"/>
    <property type="match status" value="1"/>
</dbReference>
<dbReference type="InterPro" id="IPR036736">
    <property type="entry name" value="ACP-like_sf"/>
</dbReference>
<evidence type="ECO:0000313" key="3">
    <source>
        <dbReference type="Proteomes" id="UP000215563"/>
    </source>
</evidence>
<dbReference type="AlphaFoldDB" id="A0A229S768"/>
<proteinExistence type="predicted"/>
<dbReference type="RefSeq" id="WP_020636991.1">
    <property type="nucleotide sequence ID" value="NZ_KB913032.1"/>
</dbReference>
<name>A0A229S768_AMYAL</name>
<dbReference type="Proteomes" id="UP000215563">
    <property type="component" value="Unassembled WGS sequence"/>
</dbReference>
<dbReference type="SUPFAM" id="SSF47336">
    <property type="entry name" value="ACP-like"/>
    <property type="match status" value="1"/>
</dbReference>
<reference evidence="2 3" key="1">
    <citation type="submission" date="2017-07" db="EMBL/GenBank/DDBJ databases">
        <title>Amycolatopsis alba DSM 44262 Genome sequencing and assembly.</title>
        <authorList>
            <person name="Kaur N."/>
            <person name="Mayilraj S."/>
        </authorList>
    </citation>
    <scope>NUCLEOTIDE SEQUENCE [LARGE SCALE GENOMIC DNA]</scope>
    <source>
        <strain evidence="2 3">DSM 44262</strain>
    </source>
</reference>
<dbReference type="Pfam" id="PF00550">
    <property type="entry name" value="PP-binding"/>
    <property type="match status" value="1"/>
</dbReference>
<accession>A0A229S768</accession>
<dbReference type="PROSITE" id="PS50075">
    <property type="entry name" value="CARRIER"/>
    <property type="match status" value="1"/>
</dbReference>
<gene>
    <name evidence="2" type="ORF">CFP75_02895</name>
</gene>
<evidence type="ECO:0000313" key="2">
    <source>
        <dbReference type="EMBL" id="OXM54748.1"/>
    </source>
</evidence>
<comment type="caution">
    <text evidence="2">The sequence shown here is derived from an EMBL/GenBank/DDBJ whole genome shotgun (WGS) entry which is preliminary data.</text>
</comment>
<protein>
    <submittedName>
        <fullName evidence="2">Acyl carrier protein</fullName>
    </submittedName>
</protein>
<dbReference type="OrthoDB" id="3785691at2"/>
<feature type="domain" description="Carrier" evidence="1">
    <location>
        <begin position="9"/>
        <end position="95"/>
    </location>
</feature>